<protein>
    <submittedName>
        <fullName evidence="1">Uncharacterized protein</fullName>
    </submittedName>
</protein>
<sequence>MLIVEFSELLGIDVRPYTFSYAELRTPTEGFIPANKLGEGGFGSVYKAWHLYENNRQLELMDSKLSIFNEEEVIRLIGVALLCTQTLPSLRPSMSRVIAMLC</sequence>
<accession>A0ACC1BMB5</accession>
<reference evidence="2" key="1">
    <citation type="journal article" date="2023" name="G3 (Bethesda)">
        <title>Genome assembly and association tests identify interacting loci associated with vigor, precocity, and sex in interspecific pistachio rootstocks.</title>
        <authorList>
            <person name="Palmer W."/>
            <person name="Jacygrad E."/>
            <person name="Sagayaradj S."/>
            <person name="Cavanaugh K."/>
            <person name="Han R."/>
            <person name="Bertier L."/>
            <person name="Beede B."/>
            <person name="Kafkas S."/>
            <person name="Golino D."/>
            <person name="Preece J."/>
            <person name="Michelmore R."/>
        </authorList>
    </citation>
    <scope>NUCLEOTIDE SEQUENCE [LARGE SCALE GENOMIC DNA]</scope>
</reference>
<evidence type="ECO:0000313" key="1">
    <source>
        <dbReference type="EMBL" id="KAJ0099964.1"/>
    </source>
</evidence>
<evidence type="ECO:0000313" key="2">
    <source>
        <dbReference type="Proteomes" id="UP001164250"/>
    </source>
</evidence>
<dbReference type="Proteomes" id="UP001164250">
    <property type="component" value="Chromosome 4"/>
</dbReference>
<proteinExistence type="predicted"/>
<gene>
    <name evidence="1" type="ORF">Patl1_20339</name>
</gene>
<dbReference type="EMBL" id="CM047900">
    <property type="protein sequence ID" value="KAJ0099964.1"/>
    <property type="molecule type" value="Genomic_DNA"/>
</dbReference>
<keyword evidence="2" id="KW-1185">Reference proteome</keyword>
<organism evidence="1 2">
    <name type="scientific">Pistacia atlantica</name>
    <dbReference type="NCBI Taxonomy" id="434234"/>
    <lineage>
        <taxon>Eukaryota</taxon>
        <taxon>Viridiplantae</taxon>
        <taxon>Streptophyta</taxon>
        <taxon>Embryophyta</taxon>
        <taxon>Tracheophyta</taxon>
        <taxon>Spermatophyta</taxon>
        <taxon>Magnoliopsida</taxon>
        <taxon>eudicotyledons</taxon>
        <taxon>Gunneridae</taxon>
        <taxon>Pentapetalae</taxon>
        <taxon>rosids</taxon>
        <taxon>malvids</taxon>
        <taxon>Sapindales</taxon>
        <taxon>Anacardiaceae</taxon>
        <taxon>Pistacia</taxon>
    </lineage>
</organism>
<comment type="caution">
    <text evidence="1">The sequence shown here is derived from an EMBL/GenBank/DDBJ whole genome shotgun (WGS) entry which is preliminary data.</text>
</comment>
<name>A0ACC1BMB5_9ROSI</name>